<organism evidence="2 3">
    <name type="scientific">Polystyrenella longa</name>
    <dbReference type="NCBI Taxonomy" id="2528007"/>
    <lineage>
        <taxon>Bacteria</taxon>
        <taxon>Pseudomonadati</taxon>
        <taxon>Planctomycetota</taxon>
        <taxon>Planctomycetia</taxon>
        <taxon>Planctomycetales</taxon>
        <taxon>Planctomycetaceae</taxon>
        <taxon>Polystyrenella</taxon>
    </lineage>
</organism>
<dbReference type="Proteomes" id="UP000317178">
    <property type="component" value="Chromosome"/>
</dbReference>
<dbReference type="RefSeq" id="WP_144996456.1">
    <property type="nucleotide sequence ID" value="NZ_CP036281.1"/>
</dbReference>
<evidence type="ECO:0000313" key="2">
    <source>
        <dbReference type="EMBL" id="QDU81257.1"/>
    </source>
</evidence>
<dbReference type="PANTHER" id="PTHR47908:SF2">
    <property type="entry name" value="TETRATRICOPEPTIDE REPEAT (TPR)-LIKE SUPERFAMILY PROTEIN"/>
    <property type="match status" value="1"/>
</dbReference>
<protein>
    <submittedName>
        <fullName evidence="2">Lipoprotein NlpI</fullName>
    </submittedName>
</protein>
<dbReference type="PANTHER" id="PTHR47908">
    <property type="match status" value="1"/>
</dbReference>
<reference evidence="2 3" key="1">
    <citation type="submission" date="2019-02" db="EMBL/GenBank/DDBJ databases">
        <title>Deep-cultivation of Planctomycetes and their phenomic and genomic characterization uncovers novel biology.</title>
        <authorList>
            <person name="Wiegand S."/>
            <person name="Jogler M."/>
            <person name="Boedeker C."/>
            <person name="Pinto D."/>
            <person name="Vollmers J."/>
            <person name="Rivas-Marin E."/>
            <person name="Kohn T."/>
            <person name="Peeters S.H."/>
            <person name="Heuer A."/>
            <person name="Rast P."/>
            <person name="Oberbeckmann S."/>
            <person name="Bunk B."/>
            <person name="Jeske O."/>
            <person name="Meyerdierks A."/>
            <person name="Storesund J.E."/>
            <person name="Kallscheuer N."/>
            <person name="Luecker S."/>
            <person name="Lage O.M."/>
            <person name="Pohl T."/>
            <person name="Merkel B.J."/>
            <person name="Hornburger P."/>
            <person name="Mueller R.-W."/>
            <person name="Bruemmer F."/>
            <person name="Labrenz M."/>
            <person name="Spormann A.M."/>
            <person name="Op den Camp H."/>
            <person name="Overmann J."/>
            <person name="Amann R."/>
            <person name="Jetten M.S.M."/>
            <person name="Mascher T."/>
            <person name="Medema M.H."/>
            <person name="Devos D.P."/>
            <person name="Kaster A.-K."/>
            <person name="Ovreas L."/>
            <person name="Rohde M."/>
            <person name="Galperin M.Y."/>
            <person name="Jogler C."/>
        </authorList>
    </citation>
    <scope>NUCLEOTIDE SEQUENCE [LARGE SCALE GENOMIC DNA]</scope>
    <source>
        <strain evidence="2 3">Pla110</strain>
    </source>
</reference>
<name>A0A518CPU7_9PLAN</name>
<keyword evidence="1" id="KW-0732">Signal</keyword>
<feature type="signal peptide" evidence="1">
    <location>
        <begin position="1"/>
        <end position="29"/>
    </location>
</feature>
<keyword evidence="2" id="KW-0449">Lipoprotein</keyword>
<dbReference type="OrthoDB" id="272871at2"/>
<dbReference type="Gene3D" id="1.25.40.10">
    <property type="entry name" value="Tetratricopeptide repeat domain"/>
    <property type="match status" value="1"/>
</dbReference>
<dbReference type="InterPro" id="IPR011990">
    <property type="entry name" value="TPR-like_helical_dom_sf"/>
</dbReference>
<feature type="chain" id="PRO_5022110811" evidence="1">
    <location>
        <begin position="30"/>
        <end position="260"/>
    </location>
</feature>
<accession>A0A518CPU7</accession>
<keyword evidence="3" id="KW-1185">Reference proteome</keyword>
<evidence type="ECO:0000313" key="3">
    <source>
        <dbReference type="Proteomes" id="UP000317178"/>
    </source>
</evidence>
<sequence precursor="true">MRPVHFAGSFIVSFCFFALALALALAVHSAEPDEFDLKRYSTPHQGEAKTVLDGFIDKTNLSERELSQRGDAYFFLGRFKESASDYNAMSELNPSLEDSHWRRGIAWYYAGDFKNAAGQFERYHSFDNVDRENGIWRYFSQVRAYGDKRAQEDLLKYEKDDRAPFPLLYQFFAGKVTSEEILNNINKADISDEERSKQLFYAELYIGLNHAVHEEPKQAIPHLQQAVANKWGPISGYGPHYMWQVGRVQLERLMTEANAE</sequence>
<dbReference type="SUPFAM" id="SSF48452">
    <property type="entry name" value="TPR-like"/>
    <property type="match status" value="1"/>
</dbReference>
<proteinExistence type="predicted"/>
<evidence type="ECO:0000256" key="1">
    <source>
        <dbReference type="SAM" id="SignalP"/>
    </source>
</evidence>
<dbReference type="KEGG" id="plon:Pla110_29970"/>
<gene>
    <name evidence="2" type="primary">nlpI</name>
    <name evidence="2" type="ORF">Pla110_29970</name>
</gene>
<dbReference type="EMBL" id="CP036281">
    <property type="protein sequence ID" value="QDU81257.1"/>
    <property type="molecule type" value="Genomic_DNA"/>
</dbReference>
<dbReference type="AlphaFoldDB" id="A0A518CPU7"/>